<dbReference type="GO" id="GO:0016836">
    <property type="term" value="F:hydro-lyase activity"/>
    <property type="evidence" value="ECO:0007669"/>
    <property type="project" value="UniProtKB-ARBA"/>
</dbReference>
<sequence>MEKTVLSTSIGNGIVLITLNRPEAANALSIKMLEELRDAVVACKFDRSVRCIVVTGAGEKAFCAGADLKERAGMDMNQVRRTVALIRECINALEALPQPVIAAVNGAAFGGGAELVLACDLRIASETATFALTETSLGIIPGAGGTQRLPRLIGKGRAKELIFTARKIDAEEAGGMGLVEHVTPPESLLDKALEIAGRIARNAPVAVAQAKFAIDKGFDADLSTGLAIEHNAYEVTIPTKDRLEGLEAFKNKRSPIFKGE</sequence>
<dbReference type="AlphaFoldDB" id="A0A163XCW5"/>
<dbReference type="Gene3D" id="1.10.12.10">
    <property type="entry name" value="Lyase 2-enoyl-coa Hydratase, Chain A, domain 2"/>
    <property type="match status" value="1"/>
</dbReference>
<evidence type="ECO:0000256" key="3">
    <source>
        <dbReference type="RuleBase" id="RU003707"/>
    </source>
</evidence>
<accession>A0A163XCW5</accession>
<dbReference type="OrthoDB" id="254175at2"/>
<organism evidence="4 5">
    <name type="scientific">Paenibacillus elgii</name>
    <dbReference type="NCBI Taxonomy" id="189691"/>
    <lineage>
        <taxon>Bacteria</taxon>
        <taxon>Bacillati</taxon>
        <taxon>Bacillota</taxon>
        <taxon>Bacilli</taxon>
        <taxon>Bacillales</taxon>
        <taxon>Paenibacillaceae</taxon>
        <taxon>Paenibacillus</taxon>
    </lineage>
</organism>
<protein>
    <submittedName>
        <fullName evidence="4">Enoyl-CoA hydratase</fullName>
    </submittedName>
</protein>
<dbReference type="STRING" id="1007103.GCA_000213315_06640"/>
<dbReference type="CDD" id="cd06558">
    <property type="entry name" value="crotonase-like"/>
    <property type="match status" value="1"/>
</dbReference>
<dbReference type="FunFam" id="1.10.12.10:FF:000001">
    <property type="entry name" value="Probable enoyl-CoA hydratase, mitochondrial"/>
    <property type="match status" value="1"/>
</dbReference>
<dbReference type="RefSeq" id="WP_063183540.1">
    <property type="nucleotide sequence ID" value="NZ_LQRA01000059.1"/>
</dbReference>
<dbReference type="PROSITE" id="PS00166">
    <property type="entry name" value="ENOYL_COA_HYDRATASE"/>
    <property type="match status" value="1"/>
</dbReference>
<name>A0A163XCW5_9BACL</name>
<dbReference type="PANTHER" id="PTHR11941">
    <property type="entry name" value="ENOYL-COA HYDRATASE-RELATED"/>
    <property type="match status" value="1"/>
</dbReference>
<comment type="caution">
    <text evidence="4">The sequence shown here is derived from an EMBL/GenBank/DDBJ whole genome shotgun (WGS) entry which is preliminary data.</text>
</comment>
<keyword evidence="5" id="KW-1185">Reference proteome</keyword>
<evidence type="ECO:0000313" key="5">
    <source>
        <dbReference type="Proteomes" id="UP000076563"/>
    </source>
</evidence>
<dbReference type="Proteomes" id="UP000076563">
    <property type="component" value="Unassembled WGS sequence"/>
</dbReference>
<keyword evidence="2" id="KW-0456">Lyase</keyword>
<proteinExistence type="inferred from homology"/>
<dbReference type="SUPFAM" id="SSF52096">
    <property type="entry name" value="ClpP/crotonase"/>
    <property type="match status" value="1"/>
</dbReference>
<comment type="similarity">
    <text evidence="1 3">Belongs to the enoyl-CoA hydratase/isomerase family.</text>
</comment>
<dbReference type="eggNOG" id="COG1024">
    <property type="taxonomic scope" value="Bacteria"/>
</dbReference>
<gene>
    <name evidence="4" type="ORF">AV654_20775</name>
</gene>
<evidence type="ECO:0000313" key="4">
    <source>
        <dbReference type="EMBL" id="KZE77697.1"/>
    </source>
</evidence>
<dbReference type="Gene3D" id="3.90.226.10">
    <property type="entry name" value="2-enoyl-CoA Hydratase, Chain A, domain 1"/>
    <property type="match status" value="1"/>
</dbReference>
<dbReference type="Pfam" id="PF00378">
    <property type="entry name" value="ECH_1"/>
    <property type="match status" value="1"/>
</dbReference>
<dbReference type="GO" id="GO:0006635">
    <property type="term" value="P:fatty acid beta-oxidation"/>
    <property type="evidence" value="ECO:0007669"/>
    <property type="project" value="TreeGrafter"/>
</dbReference>
<dbReference type="InterPro" id="IPR029045">
    <property type="entry name" value="ClpP/crotonase-like_dom_sf"/>
</dbReference>
<dbReference type="InterPro" id="IPR014748">
    <property type="entry name" value="Enoyl-CoA_hydra_C"/>
</dbReference>
<evidence type="ECO:0000256" key="2">
    <source>
        <dbReference type="ARBA" id="ARBA00023239"/>
    </source>
</evidence>
<dbReference type="NCBIfam" id="NF005802">
    <property type="entry name" value="PRK07657.1"/>
    <property type="match status" value="1"/>
</dbReference>
<dbReference type="EMBL" id="LQRA01000059">
    <property type="protein sequence ID" value="KZE77697.1"/>
    <property type="molecule type" value="Genomic_DNA"/>
</dbReference>
<reference evidence="5" key="1">
    <citation type="submission" date="2016-01" db="EMBL/GenBank/DDBJ databases">
        <title>Draft genome of Chromobacterium sp. F49.</title>
        <authorList>
            <person name="Hong K.W."/>
        </authorList>
    </citation>
    <scope>NUCLEOTIDE SEQUENCE [LARGE SCALE GENOMIC DNA]</scope>
    <source>
        <strain evidence="5">M63</strain>
    </source>
</reference>
<dbReference type="PANTHER" id="PTHR11941:SF54">
    <property type="entry name" value="ENOYL-COA HYDRATASE, MITOCHONDRIAL"/>
    <property type="match status" value="1"/>
</dbReference>
<evidence type="ECO:0000256" key="1">
    <source>
        <dbReference type="ARBA" id="ARBA00005254"/>
    </source>
</evidence>
<dbReference type="InterPro" id="IPR001753">
    <property type="entry name" value="Enoyl-CoA_hydra/iso"/>
</dbReference>
<dbReference type="InterPro" id="IPR018376">
    <property type="entry name" value="Enoyl-CoA_hyd/isom_CS"/>
</dbReference>
<dbReference type="FunFam" id="3.90.226.10:FF:000009">
    <property type="entry name" value="Carnitinyl-CoA dehydratase"/>
    <property type="match status" value="1"/>
</dbReference>